<feature type="binding site" evidence="10">
    <location>
        <position position="78"/>
    </location>
    <ligand>
        <name>thiamine diphosphate</name>
        <dbReference type="ChEBI" id="CHEBI:58937"/>
    </ligand>
</feature>
<dbReference type="HAMAP" id="MF_00315">
    <property type="entry name" value="DXP_synth"/>
    <property type="match status" value="1"/>
</dbReference>
<comment type="similarity">
    <text evidence="2 10">Belongs to the transketolase family. DXPS subfamily.</text>
</comment>
<proteinExistence type="inferred from homology"/>
<dbReference type="Proteomes" id="UP001501725">
    <property type="component" value="Unassembled WGS sequence"/>
</dbReference>
<dbReference type="Pfam" id="PF02780">
    <property type="entry name" value="Transketolase_C"/>
    <property type="match status" value="1"/>
</dbReference>
<comment type="function">
    <text evidence="10">Catalyzes the acyloin condensation reaction between C atoms 2 and 3 of pyruvate and glyceraldehyde 3-phosphate to yield 1-deoxy-D-xylulose-5-phosphate (DXP).</text>
</comment>
<feature type="binding site" evidence="10">
    <location>
        <begin position="152"/>
        <end position="153"/>
    </location>
    <ligand>
        <name>thiamine diphosphate</name>
        <dbReference type="ChEBI" id="CHEBI:58937"/>
    </ligand>
</feature>
<feature type="binding site" evidence="10">
    <location>
        <position position="292"/>
    </location>
    <ligand>
        <name>thiamine diphosphate</name>
        <dbReference type="ChEBI" id="CHEBI:58937"/>
    </ligand>
</feature>
<dbReference type="Pfam" id="PF02779">
    <property type="entry name" value="Transket_pyr"/>
    <property type="match status" value="1"/>
</dbReference>
<gene>
    <name evidence="10 12" type="primary">dxs</name>
    <name evidence="12" type="ORF">GCM10023184_30990</name>
</gene>
<organism evidence="12 13">
    <name type="scientific">Flaviaesturariibacter amylovorans</name>
    <dbReference type="NCBI Taxonomy" id="1084520"/>
    <lineage>
        <taxon>Bacteria</taxon>
        <taxon>Pseudomonadati</taxon>
        <taxon>Bacteroidota</taxon>
        <taxon>Chitinophagia</taxon>
        <taxon>Chitinophagales</taxon>
        <taxon>Chitinophagaceae</taxon>
        <taxon>Flaviaestuariibacter</taxon>
    </lineage>
</organism>
<evidence type="ECO:0000256" key="8">
    <source>
        <dbReference type="ARBA" id="ARBA00023052"/>
    </source>
</evidence>
<sequence length="646" mass="71272">MQIPPGPLLQQIDSPEDLKKLSKEQLHQVCDELRQYIIDVVSVHGGHFAASLGVVELSVALHYVYNTPYDQLVWDVGHQAYGHKILTGRRESFLSNRKYKGLSGFPKRSESEYDTFGVGHSSTSISAALGMAMAARYKGEKDRKSVAVIGDGSMTAGMAFEAMNHAGVADSDVLIILNDNCMSIDPNVGALKEYLTDISTSPAYNKVRDEVWNLLGKLPVGKKFTRDMASKLEASFKGMVNKSSNLFEALNLRYFGPIDGHNITKLVDTLSDLRHIPGPKLLHIVTVKGKGYALAEKDQTKWHAPGLFDKITGEIYKKKFDVPQAPKYQDVFGHTMIELAEANEKVMGITPAMPSGSSLKFMMEKMPHRAFDVGICEQHAVTLSAGLATQGLRVFCNIYSSFMQRAFDQVVHDVAIQKLPVVFCLDRAGLVGEDGPTHHGAYDIPYFRCIPNMIISAPMNEQELRNLMYTAQLESTELPFVIRYPRGEGVMPEWRKPLEAVTIGKGRRLRTGKDVAILSFGHPGNFAAAAIRELKGEGIEPAHYDMRFAKPLDAELLHEALRSYDKIVTVEDGTVVGGFGAAVLEFMAEHGYKNDVRILGIPDRVVEHGTLKELHKECGYDAPAIAEAVRDLCRISVAAIIAQPEA</sequence>
<evidence type="ECO:0000256" key="5">
    <source>
        <dbReference type="ARBA" id="ARBA00022723"/>
    </source>
</evidence>
<dbReference type="NCBIfam" id="NF003933">
    <property type="entry name" value="PRK05444.2-2"/>
    <property type="match status" value="1"/>
</dbReference>
<comment type="pathway">
    <text evidence="1 10">Metabolic intermediate biosynthesis; 1-deoxy-D-xylulose 5-phosphate biosynthesis; 1-deoxy-D-xylulose 5-phosphate from D-glyceraldehyde 3-phosphate and pyruvate: step 1/1.</text>
</comment>
<feature type="binding site" evidence="10">
    <location>
        <position position="377"/>
    </location>
    <ligand>
        <name>thiamine diphosphate</name>
        <dbReference type="ChEBI" id="CHEBI:58937"/>
    </ligand>
</feature>
<dbReference type="CDD" id="cd02007">
    <property type="entry name" value="TPP_DXS"/>
    <property type="match status" value="1"/>
</dbReference>
<feature type="binding site" evidence="10">
    <location>
        <begin position="119"/>
        <end position="121"/>
    </location>
    <ligand>
        <name>thiamine diphosphate</name>
        <dbReference type="ChEBI" id="CHEBI:58937"/>
    </ligand>
</feature>
<dbReference type="EC" id="2.2.1.7" evidence="10"/>
<keyword evidence="13" id="KW-1185">Reference proteome</keyword>
<dbReference type="InterPro" id="IPR005477">
    <property type="entry name" value="Dxylulose-5-P_synthase"/>
</dbReference>
<dbReference type="InterPro" id="IPR029061">
    <property type="entry name" value="THDP-binding"/>
</dbReference>
<feature type="domain" description="Transketolase-like pyrimidine-binding" evidence="11">
    <location>
        <begin position="326"/>
        <end position="492"/>
    </location>
</feature>
<dbReference type="NCBIfam" id="TIGR00204">
    <property type="entry name" value="dxs"/>
    <property type="match status" value="1"/>
</dbReference>
<evidence type="ECO:0000256" key="10">
    <source>
        <dbReference type="HAMAP-Rule" id="MF_00315"/>
    </source>
</evidence>
<evidence type="ECO:0000256" key="1">
    <source>
        <dbReference type="ARBA" id="ARBA00004980"/>
    </source>
</evidence>
<dbReference type="InterPro" id="IPR009014">
    <property type="entry name" value="Transketo_C/PFOR_II"/>
</dbReference>
<dbReference type="Pfam" id="PF13292">
    <property type="entry name" value="DXP_synthase_N"/>
    <property type="match status" value="1"/>
</dbReference>
<evidence type="ECO:0000256" key="4">
    <source>
        <dbReference type="ARBA" id="ARBA00022679"/>
    </source>
</evidence>
<protein>
    <recommendedName>
        <fullName evidence="10">1-deoxy-D-xylulose-5-phosphate synthase</fullName>
        <ecNumber evidence="10">2.2.1.7</ecNumber>
    </recommendedName>
    <alternativeName>
        <fullName evidence="10">1-deoxyxylulose-5-phosphate synthase</fullName>
        <shortName evidence="10">DXP synthase</shortName>
        <shortName evidence="10">DXPS</shortName>
    </alternativeName>
</protein>
<dbReference type="Gene3D" id="3.40.50.920">
    <property type="match status" value="1"/>
</dbReference>
<feature type="binding site" evidence="10">
    <location>
        <position position="180"/>
    </location>
    <ligand>
        <name>thiamine diphosphate</name>
        <dbReference type="ChEBI" id="CHEBI:58937"/>
    </ligand>
</feature>
<dbReference type="InterPro" id="IPR005475">
    <property type="entry name" value="Transketolase-like_Pyr-bd"/>
</dbReference>
<reference evidence="13" key="1">
    <citation type="journal article" date="2019" name="Int. J. Syst. Evol. Microbiol.">
        <title>The Global Catalogue of Microorganisms (GCM) 10K type strain sequencing project: providing services to taxonomists for standard genome sequencing and annotation.</title>
        <authorList>
            <consortium name="The Broad Institute Genomics Platform"/>
            <consortium name="The Broad Institute Genome Sequencing Center for Infectious Disease"/>
            <person name="Wu L."/>
            <person name="Ma J."/>
        </authorList>
    </citation>
    <scope>NUCLEOTIDE SEQUENCE [LARGE SCALE GENOMIC DNA]</scope>
    <source>
        <strain evidence="13">JCM 17919</strain>
    </source>
</reference>
<dbReference type="SMART" id="SM00861">
    <property type="entry name" value="Transket_pyr"/>
    <property type="match status" value="1"/>
</dbReference>
<dbReference type="Gene3D" id="3.40.50.970">
    <property type="match status" value="2"/>
</dbReference>
<dbReference type="InterPro" id="IPR020826">
    <property type="entry name" value="Transketolase_BS"/>
</dbReference>
<evidence type="ECO:0000256" key="3">
    <source>
        <dbReference type="ARBA" id="ARBA00011738"/>
    </source>
</evidence>
<feature type="binding site" evidence="10">
    <location>
        <position position="180"/>
    </location>
    <ligand>
        <name>Mg(2+)</name>
        <dbReference type="ChEBI" id="CHEBI:18420"/>
    </ligand>
</feature>
<keyword evidence="7 10" id="KW-0784">Thiamine biosynthesis</keyword>
<dbReference type="SUPFAM" id="SSF52922">
    <property type="entry name" value="TK C-terminal domain-like"/>
    <property type="match status" value="1"/>
</dbReference>
<comment type="catalytic activity">
    <reaction evidence="10">
        <text>D-glyceraldehyde 3-phosphate + pyruvate + H(+) = 1-deoxy-D-xylulose 5-phosphate + CO2</text>
        <dbReference type="Rhea" id="RHEA:12605"/>
        <dbReference type="ChEBI" id="CHEBI:15361"/>
        <dbReference type="ChEBI" id="CHEBI:15378"/>
        <dbReference type="ChEBI" id="CHEBI:16526"/>
        <dbReference type="ChEBI" id="CHEBI:57792"/>
        <dbReference type="ChEBI" id="CHEBI:59776"/>
        <dbReference type="EC" id="2.2.1.7"/>
    </reaction>
</comment>
<comment type="cofactor">
    <cofactor evidence="10">
        <name>thiamine diphosphate</name>
        <dbReference type="ChEBI" id="CHEBI:58937"/>
    </cofactor>
    <text evidence="10">Binds 1 thiamine pyrophosphate per subunit.</text>
</comment>
<accession>A0ABP8H8P9</accession>
<dbReference type="EMBL" id="BAABGY010000009">
    <property type="protein sequence ID" value="GAA4335937.1"/>
    <property type="molecule type" value="Genomic_DNA"/>
</dbReference>
<keyword evidence="5 10" id="KW-0479">Metal-binding</keyword>
<dbReference type="PANTHER" id="PTHR43322">
    <property type="entry name" value="1-D-DEOXYXYLULOSE 5-PHOSPHATE SYNTHASE-RELATED"/>
    <property type="match status" value="1"/>
</dbReference>
<keyword evidence="4 10" id="KW-0808">Transferase</keyword>
<feature type="binding site" evidence="10">
    <location>
        <position position="151"/>
    </location>
    <ligand>
        <name>Mg(2+)</name>
        <dbReference type="ChEBI" id="CHEBI:18420"/>
    </ligand>
</feature>
<dbReference type="CDD" id="cd07033">
    <property type="entry name" value="TPP_PYR_DXS_TK_like"/>
    <property type="match status" value="1"/>
</dbReference>
<keyword evidence="9 10" id="KW-0414">Isoprene biosynthesis</keyword>
<dbReference type="SUPFAM" id="SSF52518">
    <property type="entry name" value="Thiamin diphosphate-binding fold (THDP-binding)"/>
    <property type="match status" value="2"/>
</dbReference>
<dbReference type="PROSITE" id="PS00801">
    <property type="entry name" value="TRANSKETOLASE_1"/>
    <property type="match status" value="1"/>
</dbReference>
<dbReference type="InterPro" id="IPR049557">
    <property type="entry name" value="Transketolase_CS"/>
</dbReference>
<evidence type="ECO:0000313" key="13">
    <source>
        <dbReference type="Proteomes" id="UP001501725"/>
    </source>
</evidence>
<dbReference type="RefSeq" id="WP_345256667.1">
    <property type="nucleotide sequence ID" value="NZ_BAABGY010000009.1"/>
</dbReference>
<keyword evidence="6 10" id="KW-0460">Magnesium</keyword>
<name>A0ABP8H8P9_9BACT</name>
<evidence type="ECO:0000256" key="6">
    <source>
        <dbReference type="ARBA" id="ARBA00022842"/>
    </source>
</evidence>
<dbReference type="InterPro" id="IPR033248">
    <property type="entry name" value="Transketolase_C"/>
</dbReference>
<evidence type="ECO:0000256" key="7">
    <source>
        <dbReference type="ARBA" id="ARBA00022977"/>
    </source>
</evidence>
<comment type="cofactor">
    <cofactor evidence="10">
        <name>Mg(2+)</name>
        <dbReference type="ChEBI" id="CHEBI:18420"/>
    </cofactor>
    <text evidence="10">Binds 1 Mg(2+) ion per subunit.</text>
</comment>
<dbReference type="PROSITE" id="PS00802">
    <property type="entry name" value="TRANSKETOLASE_2"/>
    <property type="match status" value="1"/>
</dbReference>
<evidence type="ECO:0000256" key="2">
    <source>
        <dbReference type="ARBA" id="ARBA00011081"/>
    </source>
</evidence>
<comment type="subunit">
    <text evidence="3 10">Homodimer.</text>
</comment>
<evidence type="ECO:0000259" key="11">
    <source>
        <dbReference type="SMART" id="SM00861"/>
    </source>
</evidence>
<comment type="caution">
    <text evidence="12">The sequence shown here is derived from an EMBL/GenBank/DDBJ whole genome shotgun (WGS) entry which is preliminary data.</text>
</comment>
<evidence type="ECO:0000256" key="9">
    <source>
        <dbReference type="ARBA" id="ARBA00023229"/>
    </source>
</evidence>
<dbReference type="PANTHER" id="PTHR43322:SF5">
    <property type="entry name" value="1-DEOXY-D-XYLULOSE-5-PHOSPHATE SYNTHASE, CHLOROPLASTIC"/>
    <property type="match status" value="1"/>
</dbReference>
<keyword evidence="8 10" id="KW-0786">Thiamine pyrophosphate</keyword>
<evidence type="ECO:0000313" key="12">
    <source>
        <dbReference type="EMBL" id="GAA4335937.1"/>
    </source>
</evidence>